<reference evidence="2" key="1">
    <citation type="submission" date="2021-06" db="EMBL/GenBank/DDBJ databases">
        <authorList>
            <person name="Hodson N. C."/>
            <person name="Mongue J. A."/>
            <person name="Jaron S. K."/>
        </authorList>
    </citation>
    <scope>NUCLEOTIDE SEQUENCE</scope>
</reference>
<organism evidence="2 3">
    <name type="scientific">Allacma fusca</name>
    <dbReference type="NCBI Taxonomy" id="39272"/>
    <lineage>
        <taxon>Eukaryota</taxon>
        <taxon>Metazoa</taxon>
        <taxon>Ecdysozoa</taxon>
        <taxon>Arthropoda</taxon>
        <taxon>Hexapoda</taxon>
        <taxon>Collembola</taxon>
        <taxon>Symphypleona</taxon>
        <taxon>Sminthuridae</taxon>
        <taxon>Allacma</taxon>
    </lineage>
</organism>
<evidence type="ECO:0000313" key="2">
    <source>
        <dbReference type="EMBL" id="CAG7838361.1"/>
    </source>
</evidence>
<feature type="transmembrane region" description="Helical" evidence="1">
    <location>
        <begin position="20"/>
        <end position="42"/>
    </location>
</feature>
<comment type="caution">
    <text evidence="2">The sequence shown here is derived from an EMBL/GenBank/DDBJ whole genome shotgun (WGS) entry which is preliminary data.</text>
</comment>
<sequence length="259" mass="29254">MDNMTRGKVGIAFLDRRAVLLSAFGLVGFGALVGVGSVYILYMKKRLKEHFLIQSTLQSQINELRNDIESLRVKLGIEDTPVVKPALKRRKKNSVRVTFLEGTKSDVEDDEYVTASSSSNSEYDEDAVVVFRNRKKFGTDLEANTTEAGDHAREGENSEIQEFVSKIDKLFEGSMSDHHEAYVTLKTNQDSLANSYAFWWRFAKATHLEAGLAAQQKDKELQKSLLENGRYPHKDGASIDFYKLLLACSETKVLFMRLL</sequence>
<proteinExistence type="predicted"/>
<evidence type="ECO:0000313" key="3">
    <source>
        <dbReference type="Proteomes" id="UP000708208"/>
    </source>
</evidence>
<accession>A0A8J2LUU8</accession>
<keyword evidence="3" id="KW-1185">Reference proteome</keyword>
<dbReference type="EMBL" id="CAJVCH010571723">
    <property type="protein sequence ID" value="CAG7838361.1"/>
    <property type="molecule type" value="Genomic_DNA"/>
</dbReference>
<dbReference type="Proteomes" id="UP000708208">
    <property type="component" value="Unassembled WGS sequence"/>
</dbReference>
<keyword evidence="1" id="KW-0472">Membrane</keyword>
<protein>
    <submittedName>
        <fullName evidence="2">Uncharacterized protein</fullName>
    </submittedName>
</protein>
<name>A0A8J2LUU8_9HEXA</name>
<evidence type="ECO:0000256" key="1">
    <source>
        <dbReference type="SAM" id="Phobius"/>
    </source>
</evidence>
<keyword evidence="1" id="KW-0812">Transmembrane</keyword>
<dbReference type="AlphaFoldDB" id="A0A8J2LUU8"/>
<keyword evidence="1" id="KW-1133">Transmembrane helix</keyword>
<gene>
    <name evidence="2" type="ORF">AFUS01_LOCUS47339</name>
</gene>